<dbReference type="CDD" id="cd06166">
    <property type="entry name" value="Sortase_D_2"/>
    <property type="match status" value="1"/>
</dbReference>
<feature type="active site" description="Acyl-thioester intermediate" evidence="2">
    <location>
        <position position="174"/>
    </location>
</feature>
<feature type="active site" description="Proton donor/acceptor" evidence="2">
    <location>
        <position position="113"/>
    </location>
</feature>
<reference evidence="4" key="1">
    <citation type="submission" date="2015-07" db="EMBL/GenBank/DDBJ databases">
        <title>Fjat-14235 jcm11544.</title>
        <authorList>
            <person name="Liu B."/>
            <person name="Wang J."/>
            <person name="Zhu Y."/>
            <person name="Liu G."/>
            <person name="Chen Q."/>
            <person name="Chen Z."/>
            <person name="Lan J."/>
            <person name="Che J."/>
            <person name="Ge C."/>
            <person name="Shi H."/>
            <person name="Pan Z."/>
            <person name="Liu X."/>
        </authorList>
    </citation>
    <scope>NUCLEOTIDE SEQUENCE [LARGE SCALE GENOMIC DNA]</scope>
    <source>
        <strain evidence="4">JCM 11544</strain>
    </source>
</reference>
<dbReference type="RefSeq" id="WP_053429181.1">
    <property type="nucleotide sequence ID" value="NZ_LGUE01000005.1"/>
</dbReference>
<evidence type="ECO:0008006" key="5">
    <source>
        <dbReference type="Google" id="ProtNLM"/>
    </source>
</evidence>
<dbReference type="Gene3D" id="2.40.260.10">
    <property type="entry name" value="Sortase"/>
    <property type="match status" value="1"/>
</dbReference>
<dbReference type="STRING" id="189381.GCA_900166615_02173"/>
<name>A0A0M0G1S6_9BACI</name>
<dbReference type="InterPro" id="IPR042000">
    <property type="entry name" value="Sortase_D_2"/>
</dbReference>
<dbReference type="InterPro" id="IPR023365">
    <property type="entry name" value="Sortase_dom-sf"/>
</dbReference>
<keyword evidence="1" id="KW-0378">Hydrolase</keyword>
<comment type="caution">
    <text evidence="3">The sequence shown here is derived from an EMBL/GenBank/DDBJ whole genome shotgun (WGS) entry which is preliminary data.</text>
</comment>
<dbReference type="SUPFAM" id="SSF63817">
    <property type="entry name" value="Sortase"/>
    <property type="match status" value="1"/>
</dbReference>
<dbReference type="OrthoDB" id="154054at2"/>
<sequence length="197" mass="22002">MKKVIGILIILMSLPLLFHSQIKGGVYKGFNEKLLVAASEGKGEVKKTMFEKLYLSDSADVETSDIKAVLRIPSIELEEPIFQGASEFHLKNGVATIEEDTPFSATNISIAGHKMNAYGVLFNRLHELTEGDVMELDVNGKTTTYKVAEQRRVSPDDLSVLEDTEDQTITLITCETYNWTTNEFEERLVVRGEKVGE</sequence>
<gene>
    <name evidence="3" type="ORF">AF331_16560</name>
</gene>
<keyword evidence="4" id="KW-1185">Reference proteome</keyword>
<evidence type="ECO:0000256" key="1">
    <source>
        <dbReference type="ARBA" id="ARBA00022801"/>
    </source>
</evidence>
<dbReference type="PATRIC" id="fig|189381.12.peg.4305"/>
<evidence type="ECO:0000313" key="4">
    <source>
        <dbReference type="Proteomes" id="UP000037405"/>
    </source>
</evidence>
<dbReference type="InterPro" id="IPR005754">
    <property type="entry name" value="Sortase"/>
</dbReference>
<dbReference type="EMBL" id="LGUE01000005">
    <property type="protein sequence ID" value="KON83775.1"/>
    <property type="molecule type" value="Genomic_DNA"/>
</dbReference>
<dbReference type="AlphaFoldDB" id="A0A0M0G1S6"/>
<dbReference type="Proteomes" id="UP000037405">
    <property type="component" value="Unassembled WGS sequence"/>
</dbReference>
<protein>
    <recommendedName>
        <fullName evidence="5">Sortase family protein</fullName>
    </recommendedName>
</protein>
<accession>A0A0M0G1S6</accession>
<dbReference type="GO" id="GO:0016787">
    <property type="term" value="F:hydrolase activity"/>
    <property type="evidence" value="ECO:0007669"/>
    <property type="project" value="UniProtKB-KW"/>
</dbReference>
<dbReference type="NCBIfam" id="TIGR01076">
    <property type="entry name" value="sortase_fam"/>
    <property type="match status" value="1"/>
</dbReference>
<organism evidence="3 4">
    <name type="scientific">Rossellomorea marisflavi</name>
    <dbReference type="NCBI Taxonomy" id="189381"/>
    <lineage>
        <taxon>Bacteria</taxon>
        <taxon>Bacillati</taxon>
        <taxon>Bacillota</taxon>
        <taxon>Bacilli</taxon>
        <taxon>Bacillales</taxon>
        <taxon>Bacillaceae</taxon>
        <taxon>Rossellomorea</taxon>
    </lineage>
</organism>
<evidence type="ECO:0000313" key="3">
    <source>
        <dbReference type="EMBL" id="KON83775.1"/>
    </source>
</evidence>
<proteinExistence type="predicted"/>
<evidence type="ECO:0000256" key="2">
    <source>
        <dbReference type="PIRSR" id="PIRSR605754-1"/>
    </source>
</evidence>
<dbReference type="Pfam" id="PF04203">
    <property type="entry name" value="Sortase"/>
    <property type="match status" value="1"/>
</dbReference>